<dbReference type="EMBL" id="JAADJT010000004">
    <property type="protein sequence ID" value="NGZ84782.1"/>
    <property type="molecule type" value="Genomic_DNA"/>
</dbReference>
<dbReference type="InterPro" id="IPR036388">
    <property type="entry name" value="WH-like_DNA-bd_sf"/>
</dbReference>
<dbReference type="SUPFAM" id="SSF46785">
    <property type="entry name" value="Winged helix' DNA-binding domain"/>
    <property type="match status" value="1"/>
</dbReference>
<dbReference type="Pfam" id="PF01475">
    <property type="entry name" value="FUR"/>
    <property type="match status" value="1"/>
</dbReference>
<dbReference type="PANTHER" id="PTHR33202:SF7">
    <property type="entry name" value="FERRIC UPTAKE REGULATION PROTEIN"/>
    <property type="match status" value="1"/>
</dbReference>
<dbReference type="InterPro" id="IPR002481">
    <property type="entry name" value="FUR"/>
</dbReference>
<gene>
    <name evidence="1" type="ORF">GW587_11000</name>
</gene>
<name>A0ABX0FJT5_9BURK</name>
<protein>
    <recommendedName>
        <fullName evidence="3">Ferric uptake regulation protein</fullName>
    </recommendedName>
</protein>
<dbReference type="PANTHER" id="PTHR33202">
    <property type="entry name" value="ZINC UPTAKE REGULATION PROTEIN"/>
    <property type="match status" value="1"/>
</dbReference>
<accession>A0ABX0FJT5</accession>
<proteinExistence type="predicted"/>
<dbReference type="Gene3D" id="1.10.10.10">
    <property type="entry name" value="Winged helix-like DNA-binding domain superfamily/Winged helix DNA-binding domain"/>
    <property type="match status" value="1"/>
</dbReference>
<dbReference type="InterPro" id="IPR036390">
    <property type="entry name" value="WH_DNA-bd_sf"/>
</dbReference>
<sequence length="137" mass="15071">MRKSPLRITRARASVAAVLLRHEHPLSAELVFRQLIGDGEDVSLGSVYRILKQMEDEGLVQRERQVSAGGVKAVYAIPDDAAQKRSYVFHCDVCQRRQRIADTSLAGQLANVATLEGYALPAEIVIPARCRTCKPGT</sequence>
<evidence type="ECO:0008006" key="3">
    <source>
        <dbReference type="Google" id="ProtNLM"/>
    </source>
</evidence>
<evidence type="ECO:0000313" key="2">
    <source>
        <dbReference type="Proteomes" id="UP000666369"/>
    </source>
</evidence>
<organism evidence="1 2">
    <name type="scientific">Duganella aceris</name>
    <dbReference type="NCBI Taxonomy" id="2703883"/>
    <lineage>
        <taxon>Bacteria</taxon>
        <taxon>Pseudomonadati</taxon>
        <taxon>Pseudomonadota</taxon>
        <taxon>Betaproteobacteria</taxon>
        <taxon>Burkholderiales</taxon>
        <taxon>Oxalobacteraceae</taxon>
        <taxon>Telluria group</taxon>
        <taxon>Duganella</taxon>
    </lineage>
</organism>
<reference evidence="2" key="1">
    <citation type="submission" date="2023-07" db="EMBL/GenBank/DDBJ databases">
        <title>Duganella aceri sp. nov., isolated from tree sap.</title>
        <authorList>
            <person name="Kim I.S."/>
        </authorList>
    </citation>
    <scope>NUCLEOTIDE SEQUENCE [LARGE SCALE GENOMIC DNA]</scope>
    <source>
        <strain evidence="2">SAP-35</strain>
    </source>
</reference>
<comment type="caution">
    <text evidence="1">The sequence shown here is derived from an EMBL/GenBank/DDBJ whole genome shotgun (WGS) entry which is preliminary data.</text>
</comment>
<keyword evidence="2" id="KW-1185">Reference proteome</keyword>
<dbReference type="Proteomes" id="UP000666369">
    <property type="component" value="Unassembled WGS sequence"/>
</dbReference>
<evidence type="ECO:0000313" key="1">
    <source>
        <dbReference type="EMBL" id="NGZ84782.1"/>
    </source>
</evidence>